<organism evidence="9 10">
    <name type="scientific">Aspergillus fijiensis CBS 313.89</name>
    <dbReference type="NCBI Taxonomy" id="1448319"/>
    <lineage>
        <taxon>Eukaryota</taxon>
        <taxon>Fungi</taxon>
        <taxon>Dikarya</taxon>
        <taxon>Ascomycota</taxon>
        <taxon>Pezizomycotina</taxon>
        <taxon>Eurotiomycetes</taxon>
        <taxon>Eurotiomycetidae</taxon>
        <taxon>Eurotiales</taxon>
        <taxon>Aspergillaceae</taxon>
        <taxon>Aspergillus</taxon>
    </lineage>
</organism>
<feature type="region of interest" description="Disordered" evidence="7">
    <location>
        <begin position="725"/>
        <end position="749"/>
    </location>
</feature>
<keyword evidence="5" id="KW-0539">Nucleus</keyword>
<dbReference type="AlphaFoldDB" id="A0A8G1S0J8"/>
<evidence type="ECO:0000256" key="3">
    <source>
        <dbReference type="ARBA" id="ARBA00023125"/>
    </source>
</evidence>
<dbReference type="Pfam" id="PF00172">
    <property type="entry name" value="Zn_clus"/>
    <property type="match status" value="1"/>
</dbReference>
<dbReference type="Pfam" id="PF04082">
    <property type="entry name" value="Fungal_trans"/>
    <property type="match status" value="1"/>
</dbReference>
<dbReference type="CDD" id="cd00067">
    <property type="entry name" value="GAL4"/>
    <property type="match status" value="1"/>
</dbReference>
<protein>
    <recommendedName>
        <fullName evidence="8">Zn(2)-C6 fungal-type domain-containing protein</fullName>
    </recommendedName>
</protein>
<accession>A0A8G1S0J8</accession>
<dbReference type="InterPro" id="IPR036864">
    <property type="entry name" value="Zn2-C6_fun-type_DNA-bd_sf"/>
</dbReference>
<feature type="region of interest" description="Disordered" evidence="7">
    <location>
        <begin position="1"/>
        <end position="64"/>
    </location>
</feature>
<dbReference type="SMART" id="SM00066">
    <property type="entry name" value="GAL4"/>
    <property type="match status" value="1"/>
</dbReference>
<dbReference type="InterPro" id="IPR001138">
    <property type="entry name" value="Zn2Cys6_DnaBD"/>
</dbReference>
<proteinExistence type="predicted"/>
<feature type="compositionally biased region" description="Polar residues" evidence="7">
    <location>
        <begin position="726"/>
        <end position="737"/>
    </location>
</feature>
<dbReference type="PANTHER" id="PTHR47424:SF5">
    <property type="entry name" value="ZN(II)2CYS6 TRANSCRIPTION FACTOR (EUROFUNG)"/>
    <property type="match status" value="1"/>
</dbReference>
<evidence type="ECO:0000313" key="9">
    <source>
        <dbReference type="EMBL" id="RAK80196.1"/>
    </source>
</evidence>
<feature type="compositionally biased region" description="Acidic residues" evidence="7">
    <location>
        <begin position="249"/>
        <end position="261"/>
    </location>
</feature>
<dbReference type="PANTHER" id="PTHR47424">
    <property type="entry name" value="REGULATORY PROTEIN GAL4"/>
    <property type="match status" value="1"/>
</dbReference>
<dbReference type="OrthoDB" id="39175at2759"/>
<evidence type="ECO:0000256" key="1">
    <source>
        <dbReference type="ARBA" id="ARBA00022723"/>
    </source>
</evidence>
<evidence type="ECO:0000256" key="5">
    <source>
        <dbReference type="ARBA" id="ARBA00023242"/>
    </source>
</evidence>
<gene>
    <name evidence="9" type="ORF">BO72DRAFT_484052</name>
</gene>
<evidence type="ECO:0000256" key="4">
    <source>
        <dbReference type="ARBA" id="ARBA00023163"/>
    </source>
</evidence>
<dbReference type="PROSITE" id="PS00463">
    <property type="entry name" value="ZN2_CY6_FUNGAL_1"/>
    <property type="match status" value="1"/>
</dbReference>
<evidence type="ECO:0000313" key="10">
    <source>
        <dbReference type="Proteomes" id="UP000249789"/>
    </source>
</evidence>
<evidence type="ECO:0000256" key="2">
    <source>
        <dbReference type="ARBA" id="ARBA00023015"/>
    </source>
</evidence>
<dbReference type="PROSITE" id="PS50048">
    <property type="entry name" value="ZN2_CY6_FUNGAL_2"/>
    <property type="match status" value="1"/>
</dbReference>
<keyword evidence="10" id="KW-1185">Reference proteome</keyword>
<keyword evidence="4" id="KW-0804">Transcription</keyword>
<dbReference type="GO" id="GO:0000435">
    <property type="term" value="P:positive regulation of transcription from RNA polymerase II promoter by galactose"/>
    <property type="evidence" value="ECO:0007669"/>
    <property type="project" value="TreeGrafter"/>
</dbReference>
<dbReference type="GO" id="GO:0008270">
    <property type="term" value="F:zinc ion binding"/>
    <property type="evidence" value="ECO:0007669"/>
    <property type="project" value="InterPro"/>
</dbReference>
<dbReference type="CDD" id="cd12148">
    <property type="entry name" value="fungal_TF_MHR"/>
    <property type="match status" value="1"/>
</dbReference>
<feature type="coiled-coil region" evidence="6">
    <location>
        <begin position="148"/>
        <end position="175"/>
    </location>
</feature>
<dbReference type="GO" id="GO:0000978">
    <property type="term" value="F:RNA polymerase II cis-regulatory region sequence-specific DNA binding"/>
    <property type="evidence" value="ECO:0007669"/>
    <property type="project" value="TreeGrafter"/>
</dbReference>
<reference evidence="9 10" key="1">
    <citation type="submission" date="2018-02" db="EMBL/GenBank/DDBJ databases">
        <title>The genomes of Aspergillus section Nigri reveals drivers in fungal speciation.</title>
        <authorList>
            <consortium name="DOE Joint Genome Institute"/>
            <person name="Vesth T.C."/>
            <person name="Nybo J."/>
            <person name="Theobald S."/>
            <person name="Brandl J."/>
            <person name="Frisvad J.C."/>
            <person name="Nielsen K.F."/>
            <person name="Lyhne E.K."/>
            <person name="Kogle M.E."/>
            <person name="Kuo A."/>
            <person name="Riley R."/>
            <person name="Clum A."/>
            <person name="Nolan M."/>
            <person name="Lipzen A."/>
            <person name="Salamov A."/>
            <person name="Henrissat B."/>
            <person name="Wiebenga A."/>
            <person name="De vries R.P."/>
            <person name="Grigoriev I.V."/>
            <person name="Mortensen U.H."/>
            <person name="Andersen M.R."/>
            <person name="Baker S.E."/>
        </authorList>
    </citation>
    <scope>NUCLEOTIDE SEQUENCE [LARGE SCALE GENOMIC DNA]</scope>
    <source>
        <strain evidence="9 10">CBS 313.89</strain>
    </source>
</reference>
<evidence type="ECO:0000259" key="8">
    <source>
        <dbReference type="PROSITE" id="PS50048"/>
    </source>
</evidence>
<feature type="domain" description="Zn(2)-C6 fungal-type" evidence="8">
    <location>
        <begin position="66"/>
        <end position="95"/>
    </location>
</feature>
<dbReference type="GeneID" id="63865169"/>
<keyword evidence="1" id="KW-0479">Metal-binding</keyword>
<dbReference type="VEuPathDB" id="FungiDB:BO72DRAFT_484052"/>
<feature type="region of interest" description="Disordered" evidence="7">
    <location>
        <begin position="237"/>
        <end position="261"/>
    </location>
</feature>
<keyword evidence="6" id="KW-0175">Coiled coil</keyword>
<dbReference type="GO" id="GO:0000981">
    <property type="term" value="F:DNA-binding transcription factor activity, RNA polymerase II-specific"/>
    <property type="evidence" value="ECO:0007669"/>
    <property type="project" value="InterPro"/>
</dbReference>
<evidence type="ECO:0000256" key="6">
    <source>
        <dbReference type="SAM" id="Coils"/>
    </source>
</evidence>
<dbReference type="EMBL" id="KZ824630">
    <property type="protein sequence ID" value="RAK80196.1"/>
    <property type="molecule type" value="Genomic_DNA"/>
</dbReference>
<dbReference type="SMART" id="SM00906">
    <property type="entry name" value="Fungal_trans"/>
    <property type="match status" value="1"/>
</dbReference>
<dbReference type="GO" id="GO:0005634">
    <property type="term" value="C:nucleus"/>
    <property type="evidence" value="ECO:0007669"/>
    <property type="project" value="TreeGrafter"/>
</dbReference>
<keyword evidence="3" id="KW-0238">DNA-binding</keyword>
<feature type="compositionally biased region" description="Basic and acidic residues" evidence="7">
    <location>
        <begin position="238"/>
        <end position="248"/>
    </location>
</feature>
<dbReference type="InterPro" id="IPR007219">
    <property type="entry name" value="XnlR_reg_dom"/>
</dbReference>
<sequence>MDTEQHQQHPQHQHAKRELDRGGGGGGGGGGGEGGAGGGVGERKDHSQQSPEPPRSKKRAKYTSVACNECKRRKLKCSGETVCSRCTRDQVRCVYTPSVHAVHAAPSLHAAHSMHVIGSGTGAYTSLPNTPRPREEDGITDRILSTRLRTVDAQIEALQREMRALVGRMRVLEGQGTGGAAASSGAGGGGPAVTTPANHIPTAVSTISSTSASAGLHRIMNRPKSPTYVGPTSAEFGIADRKRPHGGEVEVEDEDENEDEDEDLVSTAAPSPIPVVDGEGDPLRCLGLTEALRLVTVYEHTVGLIYPCVDLDSVRAYVVDYYRDDGLSKSPALGAGGAAEDDWFFARDAEVLKILLATALLAESHGRSERAALLADRVEDQFGMRMKVPEVDMKELLILALLSIFHSYRDDEVIAWRTIGLAVRGSMQLGLHCQETWQKTGGVFPGELHRTWASRLFWCIYVLDRKWSFGTGLPFAIQDADMDTNLPEPGTTTPYLTCMISYARLSSKIWGLVVGWRTRPRAATTDYCAYLDFQVQQWIQSIPPELRFDPAHRSTARGDSPTHADSMMTLQVLLALQANQLRILVYRQYLLSGESIEDSVAGASIAVETAKSTVHMLDYFSRVSEIYYQRPEPFNYFLISALAALFLAVLHGPARFSQVCRPEFYKAVEMVRRSSTRARTSRRLQKIIRSLKVIRFNLGKEAKPHQSADARREIPGEYAQGYTIHPSRTATGGLTRTQPPSQPMQSSSNGLWSLAATSTDPAPAGDNGCEDLTTFFEMAGGLYFDPRVQAGGEGVAVLAEGLGSELAAEDEALTRVMADLL</sequence>
<dbReference type="InterPro" id="IPR051127">
    <property type="entry name" value="Fungal_SecMet_Regulators"/>
</dbReference>
<name>A0A8G1S0J8_9EURO</name>
<dbReference type="SUPFAM" id="SSF57701">
    <property type="entry name" value="Zn2/Cys6 DNA-binding domain"/>
    <property type="match status" value="1"/>
</dbReference>
<keyword evidence="2" id="KW-0805">Transcription regulation</keyword>
<feature type="compositionally biased region" description="Gly residues" evidence="7">
    <location>
        <begin position="22"/>
        <end position="40"/>
    </location>
</feature>
<dbReference type="GO" id="GO:0006351">
    <property type="term" value="P:DNA-templated transcription"/>
    <property type="evidence" value="ECO:0007669"/>
    <property type="project" value="InterPro"/>
</dbReference>
<dbReference type="RefSeq" id="XP_040804206.1">
    <property type="nucleotide sequence ID" value="XM_040947836.1"/>
</dbReference>
<evidence type="ECO:0000256" key="7">
    <source>
        <dbReference type="SAM" id="MobiDB-lite"/>
    </source>
</evidence>
<dbReference type="Gene3D" id="4.10.240.10">
    <property type="entry name" value="Zn(2)-C6 fungal-type DNA-binding domain"/>
    <property type="match status" value="1"/>
</dbReference>
<dbReference type="Proteomes" id="UP000249789">
    <property type="component" value="Unassembled WGS sequence"/>
</dbReference>